<protein>
    <submittedName>
        <fullName evidence="2">Uncharacterized protein</fullName>
    </submittedName>
</protein>
<organism evidence="2 3">
    <name type="scientific">Aspergillus vadensis (strain CBS 113365 / IMI 142717 / IBT 24658)</name>
    <dbReference type="NCBI Taxonomy" id="1448311"/>
    <lineage>
        <taxon>Eukaryota</taxon>
        <taxon>Fungi</taxon>
        <taxon>Dikarya</taxon>
        <taxon>Ascomycota</taxon>
        <taxon>Pezizomycotina</taxon>
        <taxon>Eurotiomycetes</taxon>
        <taxon>Eurotiomycetidae</taxon>
        <taxon>Eurotiales</taxon>
        <taxon>Aspergillaceae</taxon>
        <taxon>Aspergillus</taxon>
        <taxon>Aspergillus subgen. Circumdati</taxon>
    </lineage>
</organism>
<accession>A0A319CR59</accession>
<evidence type="ECO:0000256" key="1">
    <source>
        <dbReference type="SAM" id="Phobius"/>
    </source>
</evidence>
<keyword evidence="3" id="KW-1185">Reference proteome</keyword>
<proteinExistence type="predicted"/>
<dbReference type="EMBL" id="KZ821620">
    <property type="protein sequence ID" value="PYH70772.1"/>
    <property type="molecule type" value="Genomic_DNA"/>
</dbReference>
<keyword evidence="1" id="KW-0472">Membrane</keyword>
<dbReference type="GeneID" id="37206837"/>
<feature type="transmembrane region" description="Helical" evidence="1">
    <location>
        <begin position="68"/>
        <end position="87"/>
    </location>
</feature>
<dbReference type="RefSeq" id="XP_025564566.1">
    <property type="nucleotide sequence ID" value="XM_025702245.1"/>
</dbReference>
<sequence>MTQRGVMTSPNVAVAGKVMINEMTQLKDTMVLGFLDGMVQYCKVHTVLLHLFENTTQHLVQLRVLNSLHLTIIVIVVSFVPCTYLFGKMCDSSCTLE</sequence>
<dbReference type="Proteomes" id="UP000248405">
    <property type="component" value="Unassembled WGS sequence"/>
</dbReference>
<dbReference type="AlphaFoldDB" id="A0A319CR59"/>
<keyword evidence="1" id="KW-0812">Transmembrane</keyword>
<reference evidence="2" key="1">
    <citation type="submission" date="2016-12" db="EMBL/GenBank/DDBJ databases">
        <title>The genomes of Aspergillus section Nigri reveals drivers in fungal speciation.</title>
        <authorList>
            <consortium name="DOE Joint Genome Institute"/>
            <person name="Vesth T.C."/>
            <person name="Nybo J."/>
            <person name="Theobald S."/>
            <person name="Brandl J."/>
            <person name="Frisvad J.C."/>
            <person name="Nielsen K.F."/>
            <person name="Lyhne E.K."/>
            <person name="Kogle M.E."/>
            <person name="Kuo A."/>
            <person name="Riley R."/>
            <person name="Clum A."/>
            <person name="Nolan M."/>
            <person name="Lipzen A."/>
            <person name="Salamov A."/>
            <person name="Henrissat B."/>
            <person name="Wiebenga A."/>
            <person name="De Vries R.P."/>
            <person name="Grigoriev I.V."/>
            <person name="Mortensen U.H."/>
            <person name="Andersen M.R."/>
            <person name="Baker S.E."/>
        </authorList>
    </citation>
    <scope>NUCLEOTIDE SEQUENCE [LARGE SCALE GENOMIC DNA]</scope>
    <source>
        <strain evidence="2">CBS 113365</strain>
    </source>
</reference>
<evidence type="ECO:0000313" key="2">
    <source>
        <dbReference type="EMBL" id="PYH70772.1"/>
    </source>
</evidence>
<evidence type="ECO:0000313" key="3">
    <source>
        <dbReference type="Proteomes" id="UP000248405"/>
    </source>
</evidence>
<name>A0A319CR59_ASPVC</name>
<dbReference type="OrthoDB" id="5342507at2759"/>
<keyword evidence="1" id="KW-1133">Transmembrane helix</keyword>
<gene>
    <name evidence="2" type="ORF">BO88DRAFT_255755</name>
</gene>